<evidence type="ECO:0000313" key="2">
    <source>
        <dbReference type="Proteomes" id="UP000095287"/>
    </source>
</evidence>
<protein>
    <submittedName>
        <fullName evidence="3">Hexosyltransferase</fullName>
    </submittedName>
</protein>
<keyword evidence="2" id="KW-1185">Reference proteome</keyword>
<feature type="transmembrane region" description="Helical" evidence="1">
    <location>
        <begin position="14"/>
        <end position="34"/>
    </location>
</feature>
<keyword evidence="1" id="KW-1133">Transmembrane helix</keyword>
<dbReference type="InterPro" id="IPR004988">
    <property type="entry name" value="DUF273"/>
</dbReference>
<keyword evidence="1" id="KW-0472">Membrane</keyword>
<sequence>MFHLRMPVRPYEQFRLLIVFFAVVTIFLLSVQVLNTSNGFRHNERFDRPFRNENDTVDARKKAKADSQISPEAQHVVKGDILMRSYKVLPRKNMEVCKPIYGKITVFTAMDQQSVKVRYGFAQRFLECYLASTNYTFVQVNVDTDERVNKHCKHKSTYFKKHCAAALYLKDTDWMLVLDADTAVVNPNHCIEEYIDDRV</sequence>
<dbReference type="WBParaSite" id="L893_g19347.t1">
    <property type="protein sequence ID" value="L893_g19347.t1"/>
    <property type="gene ID" value="L893_g19347"/>
</dbReference>
<dbReference type="InterPro" id="IPR029044">
    <property type="entry name" value="Nucleotide-diphossugar_trans"/>
</dbReference>
<evidence type="ECO:0000256" key="1">
    <source>
        <dbReference type="SAM" id="Phobius"/>
    </source>
</evidence>
<keyword evidence="1" id="KW-0812">Transmembrane</keyword>
<accession>A0A1I7YSD1</accession>
<dbReference type="PANTHER" id="PTHR31562:SF8">
    <property type="entry name" value="ALPHA-1,6-MANNOSYLTRANSFERASE"/>
    <property type="match status" value="1"/>
</dbReference>
<dbReference type="Proteomes" id="UP000095287">
    <property type="component" value="Unplaced"/>
</dbReference>
<reference evidence="3" key="1">
    <citation type="submission" date="2016-11" db="UniProtKB">
        <authorList>
            <consortium name="WormBaseParasite"/>
        </authorList>
    </citation>
    <scope>IDENTIFICATION</scope>
</reference>
<dbReference type="Gene3D" id="3.90.550.10">
    <property type="entry name" value="Spore Coat Polysaccharide Biosynthesis Protein SpsA, Chain A"/>
    <property type="match status" value="1"/>
</dbReference>
<organism evidence="2 3">
    <name type="scientific">Steinernema glaseri</name>
    <dbReference type="NCBI Taxonomy" id="37863"/>
    <lineage>
        <taxon>Eukaryota</taxon>
        <taxon>Metazoa</taxon>
        <taxon>Ecdysozoa</taxon>
        <taxon>Nematoda</taxon>
        <taxon>Chromadorea</taxon>
        <taxon>Rhabditida</taxon>
        <taxon>Tylenchina</taxon>
        <taxon>Panagrolaimomorpha</taxon>
        <taxon>Strongyloidoidea</taxon>
        <taxon>Steinernematidae</taxon>
        <taxon>Steinernema</taxon>
    </lineage>
</organism>
<evidence type="ECO:0000313" key="3">
    <source>
        <dbReference type="WBParaSite" id="L893_g19347.t1"/>
    </source>
</evidence>
<proteinExistence type="predicted"/>
<dbReference type="Pfam" id="PF03314">
    <property type="entry name" value="DUF273"/>
    <property type="match status" value="1"/>
</dbReference>
<name>A0A1I7YSD1_9BILA</name>
<dbReference type="PANTHER" id="PTHR31562">
    <property type="entry name" value="PROTEIN CBG18972"/>
    <property type="match status" value="1"/>
</dbReference>
<dbReference type="AlphaFoldDB" id="A0A1I7YSD1"/>